<feature type="domain" description="HTH luxR-type" evidence="4">
    <location>
        <begin position="69"/>
        <end position="134"/>
    </location>
</feature>
<dbReference type="PANTHER" id="PTHR44688">
    <property type="entry name" value="DNA-BINDING TRANSCRIPTIONAL ACTIVATOR DEVR_DOSR"/>
    <property type="match status" value="1"/>
</dbReference>
<evidence type="ECO:0000256" key="2">
    <source>
        <dbReference type="ARBA" id="ARBA00023125"/>
    </source>
</evidence>
<keyword evidence="3" id="KW-0804">Transcription</keyword>
<reference evidence="5 6" key="1">
    <citation type="submission" date="2018-07" db="EMBL/GenBank/DDBJ databases">
        <title>Draft genome of the type strain Streptomyces armeniacus ATCC 15676.</title>
        <authorList>
            <person name="Labana P."/>
            <person name="Gosse J.T."/>
            <person name="Boddy C.N."/>
        </authorList>
    </citation>
    <scope>NUCLEOTIDE SEQUENCE [LARGE SCALE GENOMIC DNA]</scope>
    <source>
        <strain evidence="5 6">ATCC 15676</strain>
    </source>
</reference>
<keyword evidence="1" id="KW-0805">Transcription regulation</keyword>
<evidence type="ECO:0000256" key="1">
    <source>
        <dbReference type="ARBA" id="ARBA00023015"/>
    </source>
</evidence>
<evidence type="ECO:0000256" key="3">
    <source>
        <dbReference type="ARBA" id="ARBA00023163"/>
    </source>
</evidence>
<dbReference type="SMART" id="SM00421">
    <property type="entry name" value="HTH_LUXR"/>
    <property type="match status" value="1"/>
</dbReference>
<dbReference type="Gene3D" id="1.10.10.10">
    <property type="entry name" value="Winged helix-like DNA-binding domain superfamily/Winged helix DNA-binding domain"/>
    <property type="match status" value="1"/>
</dbReference>
<dbReference type="GO" id="GO:0003677">
    <property type="term" value="F:DNA binding"/>
    <property type="evidence" value="ECO:0007669"/>
    <property type="project" value="UniProtKB-KW"/>
</dbReference>
<dbReference type="GO" id="GO:0006355">
    <property type="term" value="P:regulation of DNA-templated transcription"/>
    <property type="evidence" value="ECO:0007669"/>
    <property type="project" value="InterPro"/>
</dbReference>
<dbReference type="InterPro" id="IPR016032">
    <property type="entry name" value="Sig_transdc_resp-reg_C-effctor"/>
</dbReference>
<sequence length="152" mass="16020">MGLTLEHGRDLLALGSVERRRRHPSAALAAWRRAAAVFEKCAALPWLTQADVELDRLGHRTGAAASGTASGVARLLTPTEHRVAALVADGATNREVAAQMFLALKTVESTLTRVYRKVGVRSRSELARLVHTAPGAAPGAAPDGSARAVRNA</sequence>
<dbReference type="InterPro" id="IPR000792">
    <property type="entry name" value="Tscrpt_reg_LuxR_C"/>
</dbReference>
<dbReference type="KEGG" id="sarm:DVA86_21975"/>
<name>A0A345Y0Y4_9ACTN</name>
<dbReference type="CDD" id="cd06170">
    <property type="entry name" value="LuxR_C_like"/>
    <property type="match status" value="1"/>
</dbReference>
<accession>A0A345Y0Y4</accession>
<dbReference type="Pfam" id="PF00196">
    <property type="entry name" value="GerE"/>
    <property type="match status" value="1"/>
</dbReference>
<proteinExistence type="predicted"/>
<dbReference type="InterPro" id="IPR036388">
    <property type="entry name" value="WH-like_DNA-bd_sf"/>
</dbReference>
<dbReference type="PROSITE" id="PS50043">
    <property type="entry name" value="HTH_LUXR_2"/>
    <property type="match status" value="1"/>
</dbReference>
<dbReference type="Proteomes" id="UP000254425">
    <property type="component" value="Chromosome"/>
</dbReference>
<protein>
    <submittedName>
        <fullName evidence="5">LuxR family transcriptional regulator</fullName>
    </submittedName>
</protein>
<dbReference type="EMBL" id="CP031320">
    <property type="protein sequence ID" value="AXK37550.1"/>
    <property type="molecule type" value="Genomic_DNA"/>
</dbReference>
<gene>
    <name evidence="5" type="ORF">DVA86_21975</name>
</gene>
<dbReference type="PANTHER" id="PTHR44688:SF16">
    <property type="entry name" value="DNA-BINDING TRANSCRIPTIONAL ACTIVATOR DEVR_DOSR"/>
    <property type="match status" value="1"/>
</dbReference>
<keyword evidence="2" id="KW-0238">DNA-binding</keyword>
<evidence type="ECO:0000313" key="6">
    <source>
        <dbReference type="Proteomes" id="UP000254425"/>
    </source>
</evidence>
<evidence type="ECO:0000259" key="4">
    <source>
        <dbReference type="PROSITE" id="PS50043"/>
    </source>
</evidence>
<dbReference type="SUPFAM" id="SSF46894">
    <property type="entry name" value="C-terminal effector domain of the bipartite response regulators"/>
    <property type="match status" value="1"/>
</dbReference>
<dbReference type="PRINTS" id="PR00038">
    <property type="entry name" value="HTHLUXR"/>
</dbReference>
<keyword evidence="6" id="KW-1185">Reference proteome</keyword>
<dbReference type="AlphaFoldDB" id="A0A345Y0Y4"/>
<evidence type="ECO:0000313" key="5">
    <source>
        <dbReference type="EMBL" id="AXK37550.1"/>
    </source>
</evidence>
<organism evidence="5 6">
    <name type="scientific">Streptomyces armeniacus</name>
    <dbReference type="NCBI Taxonomy" id="83291"/>
    <lineage>
        <taxon>Bacteria</taxon>
        <taxon>Bacillati</taxon>
        <taxon>Actinomycetota</taxon>
        <taxon>Actinomycetes</taxon>
        <taxon>Kitasatosporales</taxon>
        <taxon>Streptomycetaceae</taxon>
        <taxon>Streptomyces</taxon>
    </lineage>
</organism>